<name>A0A4D9CQH7_9STRA</name>
<dbReference type="Pfam" id="PF14099">
    <property type="entry name" value="Polysacc_lyase"/>
    <property type="match status" value="1"/>
</dbReference>
<dbReference type="Gene3D" id="2.60.120.200">
    <property type="match status" value="1"/>
</dbReference>
<accession>A0A4D9CQH7</accession>
<keyword evidence="2" id="KW-1185">Reference proteome</keyword>
<dbReference type="EMBL" id="SDOX01000192">
    <property type="protein sequence ID" value="TFJ79875.1"/>
    <property type="molecule type" value="Genomic_DNA"/>
</dbReference>
<dbReference type="InterPro" id="IPR025975">
    <property type="entry name" value="Polysacc_lyase"/>
</dbReference>
<evidence type="ECO:0000313" key="1">
    <source>
        <dbReference type="EMBL" id="TFJ79875.1"/>
    </source>
</evidence>
<gene>
    <name evidence="1" type="ORF">NSK_008809</name>
</gene>
<reference evidence="1" key="1">
    <citation type="submission" date="2019-01" db="EMBL/GenBank/DDBJ databases">
        <title>Nuclear Genome Assembly of the Microalgal Biofuel strain Nannochloropsis salina CCMP1776.</title>
        <authorList>
            <person name="Hovde B."/>
        </authorList>
    </citation>
    <scope>NUCLEOTIDE SEQUENCE [LARGE SCALE GENOMIC DNA]</scope>
    <source>
        <strain evidence="1">CCMP1776</strain>
    </source>
</reference>
<organism evidence="1 2">
    <name type="scientific">Nannochloropsis salina CCMP1776</name>
    <dbReference type="NCBI Taxonomy" id="1027361"/>
    <lineage>
        <taxon>Eukaryota</taxon>
        <taxon>Sar</taxon>
        <taxon>Stramenopiles</taxon>
        <taxon>Ochrophyta</taxon>
        <taxon>Eustigmatophyceae</taxon>
        <taxon>Eustigmatales</taxon>
        <taxon>Monodopsidaceae</taxon>
        <taxon>Microchloropsis</taxon>
        <taxon>Microchloropsis salina</taxon>
    </lineage>
</organism>
<proteinExistence type="predicted"/>
<dbReference type="OrthoDB" id="10319504at2759"/>
<dbReference type="Proteomes" id="UP000355283">
    <property type="component" value="Unassembled WGS sequence"/>
</dbReference>
<evidence type="ECO:0008006" key="3">
    <source>
        <dbReference type="Google" id="ProtNLM"/>
    </source>
</evidence>
<comment type="caution">
    <text evidence="1">The sequence shown here is derived from an EMBL/GenBank/DDBJ whole genome shotgun (WGS) entry which is preliminary data.</text>
</comment>
<sequence>MPDMDPPVDSIEEQIALHGRPLPASTFVGSFEDGFEGWTSLEGAQEDSIVLVSSPVRTGNQSVRIRVRPGDYIQHGNRAEITHNLEDSPGTEGWYAWSLYIPPDYPTVADPTRQWQILCQWHDQPDLDTGQSWDAFPPHNSSIALYLLNYPENTSIGLGVGTNLPKGTWQYGPARVEKGEWIDILFHIGWSTGQDGFVNASVETGGLETRQTQVLTPLGGVPGRTLYYEYGNYLKLGMYREPSIDFVSTVYLDELRCGPTQESVTFRNIVSSKSEVEEGNLRRMHGGT</sequence>
<evidence type="ECO:0000313" key="2">
    <source>
        <dbReference type="Proteomes" id="UP000355283"/>
    </source>
</evidence>
<protein>
    <recommendedName>
        <fullName evidence="3">Polysaccharide lyase-like protein</fullName>
    </recommendedName>
</protein>
<dbReference type="AlphaFoldDB" id="A0A4D9CQH7"/>